<dbReference type="AlphaFoldDB" id="A0AAD1KBJ5"/>
<evidence type="ECO:0000313" key="2">
    <source>
        <dbReference type="EMBL" id="BCV46275.1"/>
    </source>
</evidence>
<accession>A0AAD1KBJ5</accession>
<protein>
    <submittedName>
        <fullName evidence="2">Uncharacterized protein</fullName>
    </submittedName>
</protein>
<evidence type="ECO:0000256" key="1">
    <source>
        <dbReference type="SAM" id="SignalP"/>
    </source>
</evidence>
<gene>
    <name evidence="2" type="ORF">TUM17379_32930</name>
</gene>
<feature type="chain" id="PRO_5041965886" evidence="1">
    <location>
        <begin position="17"/>
        <end position="198"/>
    </location>
</feature>
<sequence>MRLLFLLLLIPSFANAEIDKVLQSQLLEMAKLDQSVRKQLGEAGWDRAPKNLHTKLSTVDHENTKKLKAILSERKWFTEVEVGKEGIGAAFLIIQHSPDTEFQERMLPILKESYLSNEGVSGQEVALLTDRVLIRMGKKQIYGTQADVKNGEIAFMPISDIDTVDERRAEMNMPPLEFYKKLMEEMYGIKDHQEIDLN</sequence>
<dbReference type="InterPro" id="IPR046732">
    <property type="entry name" value="DUF6624"/>
</dbReference>
<dbReference type="Pfam" id="PF20329">
    <property type="entry name" value="DUF6624"/>
    <property type="match status" value="1"/>
</dbReference>
<keyword evidence="1" id="KW-0732">Signal</keyword>
<dbReference type="RefSeq" id="WP_208147570.1">
    <property type="nucleotide sequence ID" value="NZ_AP024613.1"/>
</dbReference>
<reference evidence="2" key="1">
    <citation type="submission" date="2021-05" db="EMBL/GenBank/DDBJ databases">
        <title>Molecular characterization for Shewanella algae harboring chromosomal blaOXA-55-like strains isolated from clinical and environment sample.</title>
        <authorList>
            <person name="Ohama Y."/>
            <person name="Aoki K."/>
            <person name="Harada S."/>
            <person name="Moriya K."/>
            <person name="Ishii Y."/>
            <person name="Tateda K."/>
        </authorList>
    </citation>
    <scope>NUCLEOTIDE SEQUENCE</scope>
    <source>
        <strain evidence="2">TUM17379</strain>
    </source>
</reference>
<feature type="signal peptide" evidence="1">
    <location>
        <begin position="1"/>
        <end position="16"/>
    </location>
</feature>
<proteinExistence type="predicted"/>
<dbReference type="EMBL" id="AP024613">
    <property type="protein sequence ID" value="BCV46275.1"/>
    <property type="molecule type" value="Genomic_DNA"/>
</dbReference>
<organism evidence="2 3">
    <name type="scientific">Shewanella algae</name>
    <dbReference type="NCBI Taxonomy" id="38313"/>
    <lineage>
        <taxon>Bacteria</taxon>
        <taxon>Pseudomonadati</taxon>
        <taxon>Pseudomonadota</taxon>
        <taxon>Gammaproteobacteria</taxon>
        <taxon>Alteromonadales</taxon>
        <taxon>Shewanellaceae</taxon>
        <taxon>Shewanella</taxon>
    </lineage>
</organism>
<evidence type="ECO:0000313" key="3">
    <source>
        <dbReference type="Proteomes" id="UP000825078"/>
    </source>
</evidence>
<dbReference type="Proteomes" id="UP000825078">
    <property type="component" value="Chromosome"/>
</dbReference>
<name>A0AAD1KBJ5_9GAMM</name>